<feature type="compositionally biased region" description="Polar residues" evidence="3">
    <location>
        <begin position="98"/>
        <end position="113"/>
    </location>
</feature>
<sequence length="113" mass="11010">MDLGLAGKVCIVTGASSGIGRETAQRLAAEGASVLLVARGEAALREAAAACGEHAAWLACDVTDVEADARIVAAAAAGRFGDVDVLVNSAGASPCARSMSSATMTGTPSGSSM</sequence>
<dbReference type="Pfam" id="PF00106">
    <property type="entry name" value="adh_short"/>
    <property type="match status" value="1"/>
</dbReference>
<dbReference type="GO" id="GO:0016491">
    <property type="term" value="F:oxidoreductase activity"/>
    <property type="evidence" value="ECO:0007669"/>
    <property type="project" value="UniProtKB-KW"/>
</dbReference>
<dbReference type="InterPro" id="IPR002347">
    <property type="entry name" value="SDR_fam"/>
</dbReference>
<proteinExistence type="inferred from homology"/>
<feature type="region of interest" description="Disordered" evidence="3">
    <location>
        <begin position="93"/>
        <end position="113"/>
    </location>
</feature>
<dbReference type="PANTHER" id="PTHR44196:SF1">
    <property type="entry name" value="DEHYDROGENASE_REDUCTASE SDR FAMILY MEMBER 7B"/>
    <property type="match status" value="1"/>
</dbReference>
<dbReference type="GO" id="GO:0016020">
    <property type="term" value="C:membrane"/>
    <property type="evidence" value="ECO:0007669"/>
    <property type="project" value="TreeGrafter"/>
</dbReference>
<name>A0A6J7II65_9ZZZZ</name>
<accession>A0A6J7II65</accession>
<evidence type="ECO:0000256" key="3">
    <source>
        <dbReference type="SAM" id="MobiDB-lite"/>
    </source>
</evidence>
<dbReference type="CDD" id="cd05233">
    <property type="entry name" value="SDR_c"/>
    <property type="match status" value="1"/>
</dbReference>
<dbReference type="Gene3D" id="3.40.50.720">
    <property type="entry name" value="NAD(P)-binding Rossmann-like Domain"/>
    <property type="match status" value="1"/>
</dbReference>
<evidence type="ECO:0000313" key="4">
    <source>
        <dbReference type="EMBL" id="CAB4930933.1"/>
    </source>
</evidence>
<keyword evidence="2" id="KW-0560">Oxidoreductase</keyword>
<dbReference type="PANTHER" id="PTHR44196">
    <property type="entry name" value="DEHYDROGENASE/REDUCTASE SDR FAMILY MEMBER 7B"/>
    <property type="match status" value="1"/>
</dbReference>
<evidence type="ECO:0000256" key="2">
    <source>
        <dbReference type="ARBA" id="ARBA00023002"/>
    </source>
</evidence>
<reference evidence="4" key="1">
    <citation type="submission" date="2020-05" db="EMBL/GenBank/DDBJ databases">
        <authorList>
            <person name="Chiriac C."/>
            <person name="Salcher M."/>
            <person name="Ghai R."/>
            <person name="Kavagutti S V."/>
        </authorList>
    </citation>
    <scope>NUCLEOTIDE SEQUENCE</scope>
</reference>
<dbReference type="SUPFAM" id="SSF51735">
    <property type="entry name" value="NAD(P)-binding Rossmann-fold domains"/>
    <property type="match status" value="1"/>
</dbReference>
<gene>
    <name evidence="4" type="ORF">UFOPK3674_01143</name>
</gene>
<dbReference type="InterPro" id="IPR036291">
    <property type="entry name" value="NAD(P)-bd_dom_sf"/>
</dbReference>
<evidence type="ECO:0000256" key="1">
    <source>
        <dbReference type="ARBA" id="ARBA00006484"/>
    </source>
</evidence>
<organism evidence="4">
    <name type="scientific">freshwater metagenome</name>
    <dbReference type="NCBI Taxonomy" id="449393"/>
    <lineage>
        <taxon>unclassified sequences</taxon>
        <taxon>metagenomes</taxon>
        <taxon>ecological metagenomes</taxon>
    </lineage>
</organism>
<dbReference type="AlphaFoldDB" id="A0A6J7II65"/>
<dbReference type="EMBL" id="CAFBMX010000005">
    <property type="protein sequence ID" value="CAB4930933.1"/>
    <property type="molecule type" value="Genomic_DNA"/>
</dbReference>
<protein>
    <submittedName>
        <fullName evidence="4">Unannotated protein</fullName>
    </submittedName>
</protein>
<dbReference type="PRINTS" id="PR00081">
    <property type="entry name" value="GDHRDH"/>
</dbReference>
<comment type="similarity">
    <text evidence="1">Belongs to the short-chain dehydrogenases/reductases (SDR) family.</text>
</comment>